<dbReference type="InterPro" id="IPR001370">
    <property type="entry name" value="BIR_rpt"/>
</dbReference>
<dbReference type="InterPro" id="IPR051190">
    <property type="entry name" value="Baculoviral_IAP"/>
</dbReference>
<dbReference type="Proteomes" id="UP001182556">
    <property type="component" value="Unassembled WGS sequence"/>
</dbReference>
<dbReference type="GO" id="GO:0046872">
    <property type="term" value="F:metal ion binding"/>
    <property type="evidence" value="ECO:0007669"/>
    <property type="project" value="UniProtKB-KW"/>
</dbReference>
<feature type="compositionally biased region" description="Basic and acidic residues" evidence="3">
    <location>
        <begin position="727"/>
        <end position="740"/>
    </location>
</feature>
<feature type="region of interest" description="Disordered" evidence="3">
    <location>
        <begin position="720"/>
        <end position="740"/>
    </location>
</feature>
<dbReference type="PANTHER" id="PTHR46771">
    <property type="entry name" value="DETERIN"/>
    <property type="match status" value="1"/>
</dbReference>
<reference evidence="4" key="1">
    <citation type="submission" date="2023-02" db="EMBL/GenBank/DDBJ databases">
        <title>Identification and recombinant expression of a fungal hydrolase from Papiliotrema laurentii that hydrolyzes apple cutin and clears colloidal polyester polyurethane.</title>
        <authorList>
            <consortium name="DOE Joint Genome Institute"/>
            <person name="Roman V.A."/>
            <person name="Bojanowski C."/>
            <person name="Crable B.R."/>
            <person name="Wagner D.N."/>
            <person name="Hung C.S."/>
            <person name="Nadeau L.J."/>
            <person name="Schratz L."/>
            <person name="Haridas S."/>
            <person name="Pangilinan J."/>
            <person name="Lipzen A."/>
            <person name="Na H."/>
            <person name="Yan M."/>
            <person name="Ng V."/>
            <person name="Grigoriev I.V."/>
            <person name="Spatafora J.W."/>
            <person name="Barlow D."/>
            <person name="Biffinger J."/>
            <person name="Kelley-Loughnane N."/>
            <person name="Varaljay V.A."/>
            <person name="Crookes-Goodson W.J."/>
        </authorList>
    </citation>
    <scope>NUCLEOTIDE SEQUENCE</scope>
    <source>
        <strain evidence="4">5307AH</strain>
    </source>
</reference>
<evidence type="ECO:0000256" key="2">
    <source>
        <dbReference type="ARBA" id="ARBA00022833"/>
    </source>
</evidence>
<dbReference type="SUPFAM" id="SSF57924">
    <property type="entry name" value="Inhibitor of apoptosis (IAP) repeat"/>
    <property type="match status" value="2"/>
</dbReference>
<dbReference type="PANTHER" id="PTHR46771:SF5">
    <property type="entry name" value="DETERIN"/>
    <property type="match status" value="1"/>
</dbReference>
<feature type="compositionally biased region" description="Basic residues" evidence="3">
    <location>
        <begin position="490"/>
        <end position="501"/>
    </location>
</feature>
<dbReference type="AlphaFoldDB" id="A0AAD9CW60"/>
<feature type="compositionally biased region" description="Low complexity" evidence="3">
    <location>
        <begin position="422"/>
        <end position="446"/>
    </location>
</feature>
<gene>
    <name evidence="4" type="ORF">DB88DRAFT_498670</name>
</gene>
<evidence type="ECO:0000313" key="4">
    <source>
        <dbReference type="EMBL" id="KAK1921630.1"/>
    </source>
</evidence>
<dbReference type="PROSITE" id="PS50143">
    <property type="entry name" value="BIR_REPEAT_2"/>
    <property type="match status" value="2"/>
</dbReference>
<protein>
    <recommendedName>
        <fullName evidence="6">BIR-domain-containing protein</fullName>
    </recommendedName>
</protein>
<accession>A0AAD9CW60</accession>
<feature type="compositionally biased region" description="Polar residues" evidence="3">
    <location>
        <begin position="599"/>
        <end position="608"/>
    </location>
</feature>
<dbReference type="Gene3D" id="1.10.1170.10">
    <property type="entry name" value="Inhibitor Of Apoptosis Protein (2mihbC-IAP-1), Chain A"/>
    <property type="match status" value="2"/>
</dbReference>
<evidence type="ECO:0000256" key="1">
    <source>
        <dbReference type="ARBA" id="ARBA00022723"/>
    </source>
</evidence>
<keyword evidence="1" id="KW-0479">Metal-binding</keyword>
<feature type="compositionally biased region" description="Basic residues" evidence="3">
    <location>
        <begin position="326"/>
        <end position="335"/>
    </location>
</feature>
<feature type="region of interest" description="Disordered" evidence="3">
    <location>
        <begin position="229"/>
        <end position="696"/>
    </location>
</feature>
<sequence>MASTPSMVTYETRLQSFNEITKPKSKAKPPFPLSPTSYPNLTPANLATAGFFHDPGEDEESWDTCKCFLCGLKLGGWDETDDPFEEHVKRGSCAWAEFVCLPRLHRAKGTEWVCIFASGCDSASNNADIRFTWDTPESLPSSAESSAWRESTFMKAWPHKSKAGWLPTVKRLAQAGFVLNASIMSKDAVVCPLCEYSVEGWEATDDPWSIHMNKSPGCRFFTAQLATQAKSAGKASKPKAKRTQRKTEATTLAEALEESEVDHEDPEPSTSQPKARRARAKSRGRNKAGKGTDLESQSAAGEDITETEASDVEMEPQTVPAEKQTRGKGKGRGKAKATDDVDNESQAEGAVITALDSAAESPAEAVEAKKTVKKGGRKTITSKSRSKPAAAAPSDVPSASEAEMEYTDAIVLLPESEAEGSKTATKSTSTRSRRQTQTQKAASSRSKSSRKTITSLDDMRDDDAQPSGTDVGGTTNDEEGPAPKSQSTAKRPRGRTMKSGKTRGQAEETESEVPASEIELVSAAPAPLAKSISSRAKSTKAKKVAQPQVEETESESVAESVAPSEAESAPAPSRIKSSSSRAQTATAKAKASKTKSAPSRLQTDTASEAEQLEAPATVKKATRKPAKTKQDVVAPPSPPAQPRVLSQLERFANVPPSSPMHIAEETVDHETPRAKPPLVSAKPARPSPHAALPREQLDKSVAQGAIEARRVMHELVANIGGGGGGEGEGHQSGKLTEEQKKMTLEELVRSEYRKQHEMMKSQGEGMIAMWEEKARQARRKIEML</sequence>
<feature type="compositionally biased region" description="Basic and acidic residues" evidence="3">
    <location>
        <begin position="662"/>
        <end position="673"/>
    </location>
</feature>
<comment type="caution">
    <text evidence="4">The sequence shown here is derived from an EMBL/GenBank/DDBJ whole genome shotgun (WGS) entry which is preliminary data.</text>
</comment>
<feature type="compositionally biased region" description="Polar residues" evidence="3">
    <location>
        <begin position="466"/>
        <end position="475"/>
    </location>
</feature>
<evidence type="ECO:0000256" key="3">
    <source>
        <dbReference type="SAM" id="MobiDB-lite"/>
    </source>
</evidence>
<feature type="compositionally biased region" description="Low complexity" evidence="3">
    <location>
        <begin position="387"/>
        <end position="401"/>
    </location>
</feature>
<dbReference type="Pfam" id="PF00653">
    <property type="entry name" value="BIR"/>
    <property type="match status" value="2"/>
</dbReference>
<organism evidence="4 5">
    <name type="scientific">Papiliotrema laurentii</name>
    <name type="common">Cryptococcus laurentii</name>
    <dbReference type="NCBI Taxonomy" id="5418"/>
    <lineage>
        <taxon>Eukaryota</taxon>
        <taxon>Fungi</taxon>
        <taxon>Dikarya</taxon>
        <taxon>Basidiomycota</taxon>
        <taxon>Agaricomycotina</taxon>
        <taxon>Tremellomycetes</taxon>
        <taxon>Tremellales</taxon>
        <taxon>Rhynchogastremaceae</taxon>
        <taxon>Papiliotrema</taxon>
    </lineage>
</organism>
<feature type="compositionally biased region" description="Acidic residues" evidence="3">
    <location>
        <begin position="303"/>
        <end position="314"/>
    </location>
</feature>
<evidence type="ECO:0000313" key="5">
    <source>
        <dbReference type="Proteomes" id="UP001182556"/>
    </source>
</evidence>
<proteinExistence type="predicted"/>
<name>A0AAD9CW60_PAPLA</name>
<feature type="compositionally biased region" description="Basic residues" evidence="3">
    <location>
        <begin position="274"/>
        <end position="288"/>
    </location>
</feature>
<dbReference type="EMBL" id="JAODAN010000010">
    <property type="protein sequence ID" value="KAK1921630.1"/>
    <property type="molecule type" value="Genomic_DNA"/>
</dbReference>
<feature type="compositionally biased region" description="Low complexity" evidence="3">
    <location>
        <begin position="557"/>
        <end position="597"/>
    </location>
</feature>
<keyword evidence="2" id="KW-0862">Zinc</keyword>
<dbReference type="SMART" id="SM00238">
    <property type="entry name" value="BIR"/>
    <property type="match status" value="2"/>
</dbReference>
<feature type="compositionally biased region" description="Acidic residues" evidence="3">
    <location>
        <begin position="255"/>
        <end position="267"/>
    </location>
</feature>
<dbReference type="FunFam" id="1.10.1170.10:FF:000016">
    <property type="entry name" value="Unplaced genomic scaffold supercont1.2, whole genome shotgun sequence"/>
    <property type="match status" value="1"/>
</dbReference>
<keyword evidence="5" id="KW-1185">Reference proteome</keyword>
<evidence type="ECO:0008006" key="6">
    <source>
        <dbReference type="Google" id="ProtNLM"/>
    </source>
</evidence>